<name>A0A316L153_9FLAO</name>
<dbReference type="EMBL" id="QGEG01000002">
    <property type="protein sequence ID" value="PWL38715.1"/>
    <property type="molecule type" value="Genomic_DNA"/>
</dbReference>
<comment type="caution">
    <text evidence="1">The sequence shown here is derived from an EMBL/GenBank/DDBJ whole genome shotgun (WGS) entry which is preliminary data.</text>
</comment>
<dbReference type="RefSeq" id="WP_109662862.1">
    <property type="nucleotide sequence ID" value="NZ_QGEG01000002.1"/>
</dbReference>
<reference evidence="1 2" key="1">
    <citation type="submission" date="2018-05" db="EMBL/GenBank/DDBJ databases">
        <title>Complete genome sequence of Flagellimonas aquimarina ECD12 isolated from seaweed Ecklonia cava.</title>
        <authorList>
            <person name="Choi S."/>
            <person name="Seong C."/>
        </authorList>
    </citation>
    <scope>NUCLEOTIDE SEQUENCE [LARGE SCALE GENOMIC DNA]</scope>
    <source>
        <strain evidence="1 2">ECD12</strain>
    </source>
</reference>
<proteinExistence type="predicted"/>
<accession>A0A316L153</accession>
<protein>
    <submittedName>
        <fullName evidence="1">Uncharacterized protein</fullName>
    </submittedName>
</protein>
<gene>
    <name evidence="1" type="ORF">DKG77_10735</name>
</gene>
<sequence>MILTEKNIDEQKINQLVGPPFQQEWMKPKTIGSPGLFLKTFVNKSGSIENLKQDSKCNFEKRTEGLLLHTNYSNQRTLIALPFNDISELKITRGKEEIRTFFPYPMWILLKLGVSILYARYLRFRPWEYSIEPLEFKLASKNYDFEFIGNGFDFERKLDFLNSLGLDKILKKEIKAST</sequence>
<dbReference type="OrthoDB" id="1426706at2"/>
<evidence type="ECO:0000313" key="1">
    <source>
        <dbReference type="EMBL" id="PWL38715.1"/>
    </source>
</evidence>
<organism evidence="1 2">
    <name type="scientific">Flagellimonas aquimarina</name>
    <dbReference type="NCBI Taxonomy" id="2201895"/>
    <lineage>
        <taxon>Bacteria</taxon>
        <taxon>Pseudomonadati</taxon>
        <taxon>Bacteroidota</taxon>
        <taxon>Flavobacteriia</taxon>
        <taxon>Flavobacteriales</taxon>
        <taxon>Flavobacteriaceae</taxon>
        <taxon>Flagellimonas</taxon>
    </lineage>
</organism>
<dbReference type="Proteomes" id="UP000245762">
    <property type="component" value="Unassembled WGS sequence"/>
</dbReference>
<dbReference type="AlphaFoldDB" id="A0A316L153"/>
<evidence type="ECO:0000313" key="2">
    <source>
        <dbReference type="Proteomes" id="UP000245762"/>
    </source>
</evidence>
<keyword evidence="2" id="KW-1185">Reference proteome</keyword>